<protein>
    <submittedName>
        <fullName evidence="2">Uncharacterized protein</fullName>
    </submittedName>
</protein>
<evidence type="ECO:0000313" key="3">
    <source>
        <dbReference type="Proteomes" id="UP000580250"/>
    </source>
</evidence>
<organism evidence="2 3">
    <name type="scientific">Meloidogyne enterolobii</name>
    <name type="common">Root-knot nematode worm</name>
    <name type="synonym">Meloidogyne mayaguensis</name>
    <dbReference type="NCBI Taxonomy" id="390850"/>
    <lineage>
        <taxon>Eukaryota</taxon>
        <taxon>Metazoa</taxon>
        <taxon>Ecdysozoa</taxon>
        <taxon>Nematoda</taxon>
        <taxon>Chromadorea</taxon>
        <taxon>Rhabditida</taxon>
        <taxon>Tylenchina</taxon>
        <taxon>Tylenchomorpha</taxon>
        <taxon>Tylenchoidea</taxon>
        <taxon>Meloidogynidae</taxon>
        <taxon>Meloidogyninae</taxon>
        <taxon>Meloidogyne</taxon>
    </lineage>
</organism>
<proteinExistence type="predicted"/>
<gene>
    <name evidence="2" type="ORF">MENT_LOCUS35455</name>
</gene>
<reference evidence="2 3" key="1">
    <citation type="submission" date="2020-08" db="EMBL/GenBank/DDBJ databases">
        <authorList>
            <person name="Koutsovoulos G."/>
            <person name="Danchin GJ E."/>
        </authorList>
    </citation>
    <scope>NUCLEOTIDE SEQUENCE [LARGE SCALE GENOMIC DNA]</scope>
</reference>
<keyword evidence="1" id="KW-0175">Coiled coil</keyword>
<evidence type="ECO:0000313" key="2">
    <source>
        <dbReference type="EMBL" id="CAD2183181.1"/>
    </source>
</evidence>
<dbReference type="OrthoDB" id="5905904at2759"/>
<feature type="coiled-coil region" evidence="1">
    <location>
        <begin position="77"/>
        <end position="530"/>
    </location>
</feature>
<dbReference type="EMBL" id="CAJEWN010000459">
    <property type="protein sequence ID" value="CAD2183181.1"/>
    <property type="molecule type" value="Genomic_DNA"/>
</dbReference>
<evidence type="ECO:0000256" key="1">
    <source>
        <dbReference type="SAM" id="Coils"/>
    </source>
</evidence>
<dbReference type="AlphaFoldDB" id="A0A6V7WA03"/>
<name>A0A6V7WA03_MELEN</name>
<comment type="caution">
    <text evidence="2">The sequence shown here is derived from an EMBL/GenBank/DDBJ whole genome shotgun (WGS) entry which is preliminary data.</text>
</comment>
<sequence length="683" mass="80847">MNLQNSNNDLSTSLCSCSTSTFEDSLNRIKLLEVEKDKTNLAFQLILAKLDLLTINSTKQNFSANNVYLQEQGLCQNQTIIKQLQELNEKMSGNQKQQEEKIKYLELDKLEKEEEIKILKENLEENKNDYENKILKCEQPVNEFLKIKEEFEKLKEENEKIYKEKLELLEQFKDVLEELRDDILEMRNMKKILLELNKKLEISEYLIFSLRLEIKLNKRKYEQEIKEIKDLAEDLEEIKILDKCNFTFSEASHEENENTKELLTKNEQLQLEIQKKDEKILSLEMEVETQQQQENKIKYLELDKYEKEDEIKILKENLEALNELFKIRENSEELKEENEKILKELEENKLKIEKYEEDKKLELINLAKLKNENEGIFKVKNKLLKELEEYKIKMIKKEEENKLNLIKIEEECKELNKKLKNSENLIYQLRQEIGEIYLEKSELEDELHDALSEAKYETEKNEELLEQIKEFNLEKTNISIENIFLLAEVRNKDVEIRAFKLQVKTLEGTINSLNTKIDELTTKLDQLNKENDKKIVFMCRTYKINSISNKNSCCENKCINSNLSTGYCQNGNGYVNVYKNGLIRYRNKNIDDWTGENKWICLSAQYPFNKASSYDNIPSLVYFEMKIHQVHNSKICYASIGLDVPNAKIFLCNNATTWGDIEKFKWVDGDVFGCGIGFPQKMI</sequence>
<accession>A0A6V7WA03</accession>
<dbReference type="Proteomes" id="UP000580250">
    <property type="component" value="Unassembled WGS sequence"/>
</dbReference>